<dbReference type="EMBL" id="GBRH01220916">
    <property type="protein sequence ID" value="JAD76979.1"/>
    <property type="molecule type" value="Transcribed_RNA"/>
</dbReference>
<evidence type="ECO:0000313" key="1">
    <source>
        <dbReference type="EMBL" id="JAD76979.1"/>
    </source>
</evidence>
<dbReference type="AlphaFoldDB" id="A0A0A9CKY3"/>
<reference evidence="1" key="1">
    <citation type="submission" date="2014-09" db="EMBL/GenBank/DDBJ databases">
        <authorList>
            <person name="Magalhaes I.L.F."/>
            <person name="Oliveira U."/>
            <person name="Santos F.R."/>
            <person name="Vidigal T.H.D.A."/>
            <person name="Brescovit A.D."/>
            <person name="Santos A.J."/>
        </authorList>
    </citation>
    <scope>NUCLEOTIDE SEQUENCE</scope>
    <source>
        <tissue evidence="1">Shoot tissue taken approximately 20 cm above the soil surface</tissue>
    </source>
</reference>
<sequence>MIFETFKGTSKCFSCEVLSPVEPNDIILAFSCSDLTDLLIFAAALERLPRGRATGKNIFVESNIEPYGVVASCTQLLKYDLAADSRSSSGH</sequence>
<accession>A0A0A9CKY3</accession>
<reference evidence="1" key="2">
    <citation type="journal article" date="2015" name="Data Brief">
        <title>Shoot transcriptome of the giant reed, Arundo donax.</title>
        <authorList>
            <person name="Barrero R.A."/>
            <person name="Guerrero F.D."/>
            <person name="Moolhuijzen P."/>
            <person name="Goolsby J.A."/>
            <person name="Tidwell J."/>
            <person name="Bellgard S.E."/>
            <person name="Bellgard M.I."/>
        </authorList>
    </citation>
    <scope>NUCLEOTIDE SEQUENCE</scope>
    <source>
        <tissue evidence="1">Shoot tissue taken approximately 20 cm above the soil surface</tissue>
    </source>
</reference>
<name>A0A0A9CKY3_ARUDO</name>
<protein>
    <submittedName>
        <fullName evidence="1">Uncharacterized protein</fullName>
    </submittedName>
</protein>
<proteinExistence type="predicted"/>
<organism evidence="1">
    <name type="scientific">Arundo donax</name>
    <name type="common">Giant reed</name>
    <name type="synonym">Donax arundinaceus</name>
    <dbReference type="NCBI Taxonomy" id="35708"/>
    <lineage>
        <taxon>Eukaryota</taxon>
        <taxon>Viridiplantae</taxon>
        <taxon>Streptophyta</taxon>
        <taxon>Embryophyta</taxon>
        <taxon>Tracheophyta</taxon>
        <taxon>Spermatophyta</taxon>
        <taxon>Magnoliopsida</taxon>
        <taxon>Liliopsida</taxon>
        <taxon>Poales</taxon>
        <taxon>Poaceae</taxon>
        <taxon>PACMAD clade</taxon>
        <taxon>Arundinoideae</taxon>
        <taxon>Arundineae</taxon>
        <taxon>Arundo</taxon>
    </lineage>
</organism>